<accession>A0A7Z0A7Y3</accession>
<proteinExistence type="predicted"/>
<dbReference type="EMBL" id="JACBZP010000001">
    <property type="protein sequence ID" value="NYI66094.1"/>
    <property type="molecule type" value="Genomic_DNA"/>
</dbReference>
<evidence type="ECO:0000313" key="2">
    <source>
        <dbReference type="Proteomes" id="UP000539111"/>
    </source>
</evidence>
<protein>
    <recommendedName>
        <fullName evidence="3">HD domain-containing protein</fullName>
    </recommendedName>
</protein>
<dbReference type="AlphaFoldDB" id="A0A7Z0A7Y3"/>
<reference evidence="1 2" key="1">
    <citation type="submission" date="2020-07" db="EMBL/GenBank/DDBJ databases">
        <title>Sequencing the genomes of 1000 actinobacteria strains.</title>
        <authorList>
            <person name="Klenk H.-P."/>
        </authorList>
    </citation>
    <scope>NUCLEOTIDE SEQUENCE [LARGE SCALE GENOMIC DNA]</scope>
    <source>
        <strain evidence="1 2">DSM 26341</strain>
    </source>
</reference>
<dbReference type="Proteomes" id="UP000539111">
    <property type="component" value="Unassembled WGS sequence"/>
</dbReference>
<organism evidence="1 2">
    <name type="scientific">Spelaeicoccus albus</name>
    <dbReference type="NCBI Taxonomy" id="1280376"/>
    <lineage>
        <taxon>Bacteria</taxon>
        <taxon>Bacillati</taxon>
        <taxon>Actinomycetota</taxon>
        <taxon>Actinomycetes</taxon>
        <taxon>Micrococcales</taxon>
        <taxon>Brevibacteriaceae</taxon>
        <taxon>Spelaeicoccus</taxon>
    </lineage>
</organism>
<evidence type="ECO:0008006" key="3">
    <source>
        <dbReference type="Google" id="ProtNLM"/>
    </source>
</evidence>
<gene>
    <name evidence="1" type="ORF">BJY26_000400</name>
</gene>
<dbReference type="RefSeq" id="WP_179425217.1">
    <property type="nucleotide sequence ID" value="NZ_JACBZP010000001.1"/>
</dbReference>
<name>A0A7Z0A7Y3_9MICO</name>
<sequence length="161" mass="18285">MTATTATQSTNNLYLDLVEVRSKNRTVDNHSFGNDFFDFANEARIAEALDAEAAVRFAALVHDVVPGENSPVFHLDHTWERPTEEYEAALVHVDQLAKFPTRNEDEVRILEQRVQRTRRESAGAFMNLFIEPFANHLRYSGLDLGSVFVQLREQVDHTPAA</sequence>
<evidence type="ECO:0000313" key="1">
    <source>
        <dbReference type="EMBL" id="NYI66094.1"/>
    </source>
</evidence>
<comment type="caution">
    <text evidence="1">The sequence shown here is derived from an EMBL/GenBank/DDBJ whole genome shotgun (WGS) entry which is preliminary data.</text>
</comment>
<keyword evidence="2" id="KW-1185">Reference proteome</keyword>